<feature type="compositionally biased region" description="Basic and acidic residues" evidence="1">
    <location>
        <begin position="153"/>
        <end position="168"/>
    </location>
</feature>
<dbReference type="InterPro" id="IPR014710">
    <property type="entry name" value="RmlC-like_jellyroll"/>
</dbReference>
<protein>
    <submittedName>
        <fullName evidence="3">Transcriptional regulator</fullName>
    </submittedName>
</protein>
<feature type="domain" description="Cyclic nucleotide-binding" evidence="2">
    <location>
        <begin position="1"/>
        <end position="106"/>
    </location>
</feature>
<gene>
    <name evidence="3" type="ordered locus">BMS_0199</name>
</gene>
<accession>E1X2T6</accession>
<sequence>MEFYFQEELMNDISNDDHFKDVVKIKKGSVLFHEGENSTYLYVIAKGKIQLIKEDDNGVHPLAVIGEKNFIGELSMFSDEKRYASAIALEETEVYMIKKSDIRKVLKECPEWVTNIMVTLTDRLRDVDELMREHRVVPSDMEDQFNLNSSQQKEMKEALKEYRSRRGI</sequence>
<reference evidence="4" key="1">
    <citation type="journal article" date="2013" name="ISME J.">
        <title>A small predatory core genome in the divergent marine Bacteriovorax marinus SJ and the terrestrial Bdellovibrio bacteriovorus.</title>
        <authorList>
            <person name="Crossman L.C."/>
            <person name="Chen H."/>
            <person name="Cerdeno-Tarraga A.M."/>
            <person name="Brooks K."/>
            <person name="Quail M.A."/>
            <person name="Pineiro S.A."/>
            <person name="Hobley L."/>
            <person name="Sockett R.E."/>
            <person name="Bentley S.D."/>
            <person name="Parkhill J."/>
            <person name="Williams H.N."/>
            <person name="Stine O.C."/>
        </authorList>
    </citation>
    <scope>NUCLEOTIDE SEQUENCE [LARGE SCALE GENOMIC DNA]</scope>
    <source>
        <strain evidence="4">ATCC BAA-682 / DSM 15412 / SJ</strain>
    </source>
</reference>
<dbReference type="PROSITE" id="PS50042">
    <property type="entry name" value="CNMP_BINDING_3"/>
    <property type="match status" value="1"/>
</dbReference>
<dbReference type="PANTHER" id="PTHR23011">
    <property type="entry name" value="CYCLIC NUCLEOTIDE-BINDING DOMAIN CONTAINING PROTEIN"/>
    <property type="match status" value="1"/>
</dbReference>
<dbReference type="HOGENOM" id="CLU_1584188_0_0_7"/>
<dbReference type="Proteomes" id="UP000008963">
    <property type="component" value="Chromosome"/>
</dbReference>
<name>E1X2T6_HALMS</name>
<proteinExistence type="predicted"/>
<dbReference type="STRING" id="862908.BMS_0199"/>
<dbReference type="KEGG" id="bmx:BMS_0199"/>
<evidence type="ECO:0000256" key="1">
    <source>
        <dbReference type="SAM" id="MobiDB-lite"/>
    </source>
</evidence>
<dbReference type="SUPFAM" id="SSF51206">
    <property type="entry name" value="cAMP-binding domain-like"/>
    <property type="match status" value="1"/>
</dbReference>
<dbReference type="PATRIC" id="fig|862908.3.peg.191"/>
<dbReference type="InterPro" id="IPR000595">
    <property type="entry name" value="cNMP-bd_dom"/>
</dbReference>
<dbReference type="SMART" id="SM00100">
    <property type="entry name" value="cNMP"/>
    <property type="match status" value="1"/>
</dbReference>
<dbReference type="AlphaFoldDB" id="E1X2T6"/>
<evidence type="ECO:0000313" key="4">
    <source>
        <dbReference type="Proteomes" id="UP000008963"/>
    </source>
</evidence>
<dbReference type="EMBL" id="FQ312005">
    <property type="protein sequence ID" value="CBW25131.1"/>
    <property type="molecule type" value="Genomic_DNA"/>
</dbReference>
<evidence type="ECO:0000259" key="2">
    <source>
        <dbReference type="PROSITE" id="PS50042"/>
    </source>
</evidence>
<evidence type="ECO:0000313" key="3">
    <source>
        <dbReference type="EMBL" id="CBW25131.1"/>
    </source>
</evidence>
<dbReference type="InterPro" id="IPR018490">
    <property type="entry name" value="cNMP-bd_dom_sf"/>
</dbReference>
<dbReference type="Pfam" id="PF00027">
    <property type="entry name" value="cNMP_binding"/>
    <property type="match status" value="1"/>
</dbReference>
<feature type="region of interest" description="Disordered" evidence="1">
    <location>
        <begin position="149"/>
        <end position="168"/>
    </location>
</feature>
<keyword evidence="4" id="KW-1185">Reference proteome</keyword>
<dbReference type="Gene3D" id="2.60.120.10">
    <property type="entry name" value="Jelly Rolls"/>
    <property type="match status" value="1"/>
</dbReference>
<dbReference type="PANTHER" id="PTHR23011:SF28">
    <property type="entry name" value="CYCLIC NUCLEOTIDE-BINDING DOMAIN CONTAINING PROTEIN"/>
    <property type="match status" value="1"/>
</dbReference>
<dbReference type="eggNOG" id="COG0664">
    <property type="taxonomic scope" value="Bacteria"/>
</dbReference>
<organism evidence="3 4">
    <name type="scientific">Halobacteriovorax marinus (strain ATCC BAA-682 / DSM 15412 / SJ)</name>
    <name type="common">Bacteriovorax marinus</name>
    <dbReference type="NCBI Taxonomy" id="862908"/>
    <lineage>
        <taxon>Bacteria</taxon>
        <taxon>Pseudomonadati</taxon>
        <taxon>Bdellovibrionota</taxon>
        <taxon>Bacteriovoracia</taxon>
        <taxon>Bacteriovoracales</taxon>
        <taxon>Halobacteriovoraceae</taxon>
        <taxon>Halobacteriovorax</taxon>
    </lineage>
</organism>
<dbReference type="CDD" id="cd00038">
    <property type="entry name" value="CAP_ED"/>
    <property type="match status" value="1"/>
</dbReference>